<evidence type="ECO:0000313" key="4">
    <source>
        <dbReference type="Proteomes" id="UP001303046"/>
    </source>
</evidence>
<feature type="domain" description="SCP" evidence="2">
    <location>
        <begin position="32"/>
        <end position="186"/>
    </location>
</feature>
<gene>
    <name evidence="3" type="primary">Necator_chrI.g1235</name>
    <name evidence="3" type="ORF">RB195_005109</name>
</gene>
<reference evidence="3 4" key="1">
    <citation type="submission" date="2023-08" db="EMBL/GenBank/DDBJ databases">
        <title>A Necator americanus chromosomal reference genome.</title>
        <authorList>
            <person name="Ilik V."/>
            <person name="Petrzelkova K.J."/>
            <person name="Pardy F."/>
            <person name="Fuh T."/>
            <person name="Niatou-Singa F.S."/>
            <person name="Gouil Q."/>
            <person name="Baker L."/>
            <person name="Ritchie M.E."/>
            <person name="Jex A.R."/>
            <person name="Gazzola D."/>
            <person name="Li H."/>
            <person name="Toshio Fujiwara R."/>
            <person name="Zhan B."/>
            <person name="Aroian R.V."/>
            <person name="Pafco B."/>
            <person name="Schwarz E.M."/>
        </authorList>
    </citation>
    <scope>NUCLEOTIDE SEQUENCE [LARGE SCALE GENOMIC DNA]</scope>
    <source>
        <strain evidence="3 4">Aroian</strain>
        <tissue evidence="3">Whole animal</tissue>
    </source>
</reference>
<dbReference type="InterPro" id="IPR035940">
    <property type="entry name" value="CAP_sf"/>
</dbReference>
<evidence type="ECO:0000259" key="2">
    <source>
        <dbReference type="SMART" id="SM00198"/>
    </source>
</evidence>
<organism evidence="3 4">
    <name type="scientific">Necator americanus</name>
    <name type="common">Human hookworm</name>
    <dbReference type="NCBI Taxonomy" id="51031"/>
    <lineage>
        <taxon>Eukaryota</taxon>
        <taxon>Metazoa</taxon>
        <taxon>Ecdysozoa</taxon>
        <taxon>Nematoda</taxon>
        <taxon>Chromadorea</taxon>
        <taxon>Rhabditida</taxon>
        <taxon>Rhabditina</taxon>
        <taxon>Rhabditomorpha</taxon>
        <taxon>Strongyloidea</taxon>
        <taxon>Ancylostomatidae</taxon>
        <taxon>Bunostominae</taxon>
        <taxon>Necator</taxon>
    </lineage>
</organism>
<dbReference type="Pfam" id="PF00188">
    <property type="entry name" value="CAP"/>
    <property type="match status" value="1"/>
</dbReference>
<evidence type="ECO:0000256" key="1">
    <source>
        <dbReference type="SAM" id="SignalP"/>
    </source>
</evidence>
<dbReference type="EMBL" id="JAVFWL010000001">
    <property type="protein sequence ID" value="KAK6727197.1"/>
    <property type="molecule type" value="Genomic_DNA"/>
</dbReference>
<feature type="chain" id="PRO_5046772746" description="SCP domain-containing protein" evidence="1">
    <location>
        <begin position="20"/>
        <end position="214"/>
    </location>
</feature>
<dbReference type="SUPFAM" id="SSF55797">
    <property type="entry name" value="PR-1-like"/>
    <property type="match status" value="1"/>
</dbReference>
<feature type="signal peptide" evidence="1">
    <location>
        <begin position="1"/>
        <end position="19"/>
    </location>
</feature>
<sequence length="214" mass="23170">MNFYIVVVSAFFGAIGIAGQNTLCPQNQVINDTLRILAVKRHNQIRSRVAGGRFFSSSQVYARQASKMIRLSYGCDAEASAHRAAQSCSTSNSGTTTAEARYAYQGVDVIYETALRTAIANWRDEINTGRLPQRSTETNIYQTNLGIPNLAMMIWDTHVYVGCSIVRCTTFTNVVCHYTPAGGAPGSQIYKPGPSCRRCSSIGMSTCAGGLCSP</sequence>
<accession>A0ABR1BPH1</accession>
<dbReference type="SMART" id="SM00198">
    <property type="entry name" value="SCP"/>
    <property type="match status" value="1"/>
</dbReference>
<proteinExistence type="predicted"/>
<dbReference type="CDD" id="cd05380">
    <property type="entry name" value="CAP_euk"/>
    <property type="match status" value="1"/>
</dbReference>
<evidence type="ECO:0000313" key="3">
    <source>
        <dbReference type="EMBL" id="KAK6727197.1"/>
    </source>
</evidence>
<dbReference type="InterPro" id="IPR014044">
    <property type="entry name" value="CAP_dom"/>
</dbReference>
<protein>
    <recommendedName>
        <fullName evidence="2">SCP domain-containing protein</fullName>
    </recommendedName>
</protein>
<dbReference type="Proteomes" id="UP001303046">
    <property type="component" value="Unassembled WGS sequence"/>
</dbReference>
<dbReference type="Gene3D" id="3.40.33.10">
    <property type="entry name" value="CAP"/>
    <property type="match status" value="1"/>
</dbReference>
<keyword evidence="1" id="KW-0732">Signal</keyword>
<comment type="caution">
    <text evidence="3">The sequence shown here is derived from an EMBL/GenBank/DDBJ whole genome shotgun (WGS) entry which is preliminary data.</text>
</comment>
<name>A0ABR1BPH1_NECAM</name>
<keyword evidence="4" id="KW-1185">Reference proteome</keyword>